<reference evidence="5" key="1">
    <citation type="journal article" date="2019" name="Int. J. Syst. Evol. Microbiol.">
        <title>The Global Catalogue of Microorganisms (GCM) 10K type strain sequencing project: providing services to taxonomists for standard genome sequencing and annotation.</title>
        <authorList>
            <consortium name="The Broad Institute Genomics Platform"/>
            <consortium name="The Broad Institute Genome Sequencing Center for Infectious Disease"/>
            <person name="Wu L."/>
            <person name="Ma J."/>
        </authorList>
    </citation>
    <scope>NUCLEOTIDE SEQUENCE [LARGE SCALE GENOMIC DNA]</scope>
    <source>
        <strain evidence="5">CCUG 58728</strain>
    </source>
</reference>
<dbReference type="Pfam" id="PF00440">
    <property type="entry name" value="TetR_N"/>
    <property type="match status" value="1"/>
</dbReference>
<gene>
    <name evidence="4" type="ORF">ACFOSE_08075</name>
</gene>
<dbReference type="SUPFAM" id="SSF46689">
    <property type="entry name" value="Homeodomain-like"/>
    <property type="match status" value="1"/>
</dbReference>
<evidence type="ECO:0000259" key="3">
    <source>
        <dbReference type="PROSITE" id="PS50977"/>
    </source>
</evidence>
<keyword evidence="1 2" id="KW-0238">DNA-binding</keyword>
<organism evidence="4 5">
    <name type="scientific">Streptococcus dentapri</name>
    <dbReference type="NCBI Taxonomy" id="573564"/>
    <lineage>
        <taxon>Bacteria</taxon>
        <taxon>Bacillati</taxon>
        <taxon>Bacillota</taxon>
        <taxon>Bacilli</taxon>
        <taxon>Lactobacillales</taxon>
        <taxon>Streptococcaceae</taxon>
        <taxon>Streptococcus</taxon>
    </lineage>
</organism>
<dbReference type="InterPro" id="IPR050624">
    <property type="entry name" value="HTH-type_Tx_Regulator"/>
</dbReference>
<feature type="DNA-binding region" description="H-T-H motif" evidence="2">
    <location>
        <begin position="33"/>
        <end position="52"/>
    </location>
</feature>
<dbReference type="Gene3D" id="1.10.357.10">
    <property type="entry name" value="Tetracycline Repressor, domain 2"/>
    <property type="match status" value="1"/>
</dbReference>
<dbReference type="PANTHER" id="PTHR43479:SF20">
    <property type="entry name" value="HTH TETR-TYPE DOMAIN-CONTAINING PROTEIN"/>
    <property type="match status" value="1"/>
</dbReference>
<name>A0ABV8D2Z6_9STRE</name>
<dbReference type="InterPro" id="IPR009057">
    <property type="entry name" value="Homeodomain-like_sf"/>
</dbReference>
<protein>
    <submittedName>
        <fullName evidence="4">TetR/AcrR family transcriptional regulator</fullName>
    </submittedName>
</protein>
<dbReference type="PRINTS" id="PR00455">
    <property type="entry name" value="HTHTETR"/>
</dbReference>
<accession>A0ABV8D2Z6</accession>
<evidence type="ECO:0000256" key="1">
    <source>
        <dbReference type="ARBA" id="ARBA00023125"/>
    </source>
</evidence>
<dbReference type="Proteomes" id="UP001595901">
    <property type="component" value="Unassembled WGS sequence"/>
</dbReference>
<sequence length="205" mass="24030">MNEKTRFHHGDLKNEIIRQGLKIINDKGFQAVELKDISNACHVTPPSIYKHFNGKSDLMSTLLIEVSHIFYDFLNQEFNHSIGDTEENLINIGVRFLMFSQAYPHFFEFLFYSKFARHVQLDVDSHIDHYNENNSFNLFKEIVVQYLNNNGIKQDYNKHIVNLWSYISGLSIIAGSIDSDEKNMILKNYIQSMVKLYTLGIKHEY</sequence>
<dbReference type="RefSeq" id="WP_380432309.1">
    <property type="nucleotide sequence ID" value="NZ_JBHSAC010000068.1"/>
</dbReference>
<dbReference type="PANTHER" id="PTHR43479">
    <property type="entry name" value="ACREF/ENVCD OPERON REPRESSOR-RELATED"/>
    <property type="match status" value="1"/>
</dbReference>
<evidence type="ECO:0000256" key="2">
    <source>
        <dbReference type="PROSITE-ProRule" id="PRU00335"/>
    </source>
</evidence>
<evidence type="ECO:0000313" key="5">
    <source>
        <dbReference type="Proteomes" id="UP001595901"/>
    </source>
</evidence>
<dbReference type="InterPro" id="IPR001647">
    <property type="entry name" value="HTH_TetR"/>
</dbReference>
<evidence type="ECO:0000313" key="4">
    <source>
        <dbReference type="EMBL" id="MFC3932705.1"/>
    </source>
</evidence>
<dbReference type="EMBL" id="JBHSAC010000068">
    <property type="protein sequence ID" value="MFC3932705.1"/>
    <property type="molecule type" value="Genomic_DNA"/>
</dbReference>
<feature type="domain" description="HTH tetR-type" evidence="3">
    <location>
        <begin position="10"/>
        <end position="70"/>
    </location>
</feature>
<keyword evidence="5" id="KW-1185">Reference proteome</keyword>
<proteinExistence type="predicted"/>
<dbReference type="PROSITE" id="PS50977">
    <property type="entry name" value="HTH_TETR_2"/>
    <property type="match status" value="1"/>
</dbReference>
<comment type="caution">
    <text evidence="4">The sequence shown here is derived from an EMBL/GenBank/DDBJ whole genome shotgun (WGS) entry which is preliminary data.</text>
</comment>